<reference evidence="5 6" key="1">
    <citation type="journal article" date="2012" name="PLoS Pathog.">
        <title>Diverse lifestyles and strategies of plant pathogenesis encoded in the genomes of eighteen Dothideomycetes fungi.</title>
        <authorList>
            <person name="Ohm R.A."/>
            <person name="Feau N."/>
            <person name="Henrissat B."/>
            <person name="Schoch C.L."/>
            <person name="Horwitz B.A."/>
            <person name="Barry K.W."/>
            <person name="Condon B.J."/>
            <person name="Copeland A.C."/>
            <person name="Dhillon B."/>
            <person name="Glaser F."/>
            <person name="Hesse C.N."/>
            <person name="Kosti I."/>
            <person name="LaButti K."/>
            <person name="Lindquist E.A."/>
            <person name="Lucas S."/>
            <person name="Salamov A.A."/>
            <person name="Bradshaw R.E."/>
            <person name="Ciuffetti L."/>
            <person name="Hamelin R.C."/>
            <person name="Kema G.H.J."/>
            <person name="Lawrence C."/>
            <person name="Scott J.A."/>
            <person name="Spatafora J.W."/>
            <person name="Turgeon B.G."/>
            <person name="de Wit P.J.G.M."/>
            <person name="Zhong S."/>
            <person name="Goodwin S.B."/>
            <person name="Grigoriev I.V."/>
        </authorList>
    </citation>
    <scope>NUCLEOTIDE SEQUENCE [LARGE SCALE GENOMIC DNA]</scope>
    <source>
        <strain evidence="5 6">UAMH 10762</strain>
    </source>
</reference>
<evidence type="ECO:0000313" key="6">
    <source>
        <dbReference type="Proteomes" id="UP000011761"/>
    </source>
</evidence>
<dbReference type="Gene3D" id="3.40.50.150">
    <property type="entry name" value="Vaccinia Virus protein VP39"/>
    <property type="match status" value="1"/>
</dbReference>
<evidence type="ECO:0000256" key="1">
    <source>
        <dbReference type="ARBA" id="ARBA00008361"/>
    </source>
</evidence>
<keyword evidence="3" id="KW-0808">Transferase</keyword>
<evidence type="ECO:0000313" key="5">
    <source>
        <dbReference type="EMBL" id="EMC95554.1"/>
    </source>
</evidence>
<dbReference type="SUPFAM" id="SSF53335">
    <property type="entry name" value="S-adenosyl-L-methionine-dependent methyltransferases"/>
    <property type="match status" value="1"/>
</dbReference>
<dbReference type="InterPro" id="IPR051052">
    <property type="entry name" value="Diverse_substrate_MTase"/>
</dbReference>
<dbReference type="OrthoDB" id="10027013at2759"/>
<evidence type="ECO:0000256" key="2">
    <source>
        <dbReference type="ARBA" id="ARBA00022603"/>
    </source>
</evidence>
<protein>
    <recommendedName>
        <fullName evidence="4">Methyltransferase type 11 domain-containing protein</fullName>
    </recommendedName>
</protein>
<evidence type="ECO:0000256" key="3">
    <source>
        <dbReference type="ARBA" id="ARBA00022679"/>
    </source>
</evidence>
<dbReference type="RefSeq" id="XP_007677038.1">
    <property type="nucleotide sequence ID" value="XM_007678848.1"/>
</dbReference>
<dbReference type="GO" id="GO:0032259">
    <property type="term" value="P:methylation"/>
    <property type="evidence" value="ECO:0007669"/>
    <property type="project" value="UniProtKB-KW"/>
</dbReference>
<sequence length="308" mass="34393">MEEGSQLWNLDKVFWDNYLKGRPKVPDSFFERIFNYHAKHSGNFENAHDAGAGPGVHSARLAKRFGHVLLSDPAEKNIVIMRKALGENSQFDIRHSKLEDVDGIVPGSMDLVFAGVMIHFVEQPKGIESVAHQLKPGGTFASGEFGIAFIKNPAAQRIWTQLFHQGVINVMNRFRAAGNEAMFAVLQRAASMNGAVPLPEEYFKPGAIRLSLNHPECWSFYDEQCPPQLRHELPQIIATGPNDVLRFESETGREFTADMTLLKIIMSTYTFDPEGEGLPELWDELGEIVGDGSVDCAWPAELILATRR</sequence>
<dbReference type="GeneID" id="19114879"/>
<dbReference type="PANTHER" id="PTHR44942:SF4">
    <property type="entry name" value="METHYLTRANSFERASE TYPE 11 DOMAIN-CONTAINING PROTEIN"/>
    <property type="match status" value="1"/>
</dbReference>
<dbReference type="HOGENOM" id="CLU_049344_0_1_1"/>
<evidence type="ECO:0000259" key="4">
    <source>
        <dbReference type="Pfam" id="PF08241"/>
    </source>
</evidence>
<dbReference type="GO" id="GO:0008757">
    <property type="term" value="F:S-adenosylmethionine-dependent methyltransferase activity"/>
    <property type="evidence" value="ECO:0007669"/>
    <property type="project" value="InterPro"/>
</dbReference>
<comment type="similarity">
    <text evidence="1">Belongs to the methyltransferase superfamily.</text>
</comment>
<feature type="domain" description="Methyltransferase type 11" evidence="4">
    <location>
        <begin position="49"/>
        <end position="141"/>
    </location>
</feature>
<name>M2N900_BAUPA</name>
<dbReference type="Proteomes" id="UP000011761">
    <property type="component" value="Unassembled WGS sequence"/>
</dbReference>
<gene>
    <name evidence="5" type="ORF">BAUCODRAFT_493190</name>
</gene>
<dbReference type="PANTHER" id="PTHR44942">
    <property type="entry name" value="METHYLTRANSF_11 DOMAIN-CONTAINING PROTEIN"/>
    <property type="match status" value="1"/>
</dbReference>
<dbReference type="KEGG" id="bcom:BAUCODRAFT_493190"/>
<dbReference type="OMA" id="MQAIATQ"/>
<dbReference type="AlphaFoldDB" id="M2N900"/>
<proteinExistence type="inferred from homology"/>
<keyword evidence="6" id="KW-1185">Reference proteome</keyword>
<dbReference type="eggNOG" id="ENOG502SJ7Q">
    <property type="taxonomic scope" value="Eukaryota"/>
</dbReference>
<dbReference type="EMBL" id="KB445556">
    <property type="protein sequence ID" value="EMC95554.1"/>
    <property type="molecule type" value="Genomic_DNA"/>
</dbReference>
<dbReference type="Pfam" id="PF08241">
    <property type="entry name" value="Methyltransf_11"/>
    <property type="match status" value="1"/>
</dbReference>
<dbReference type="InterPro" id="IPR013216">
    <property type="entry name" value="Methyltransf_11"/>
</dbReference>
<dbReference type="InterPro" id="IPR029063">
    <property type="entry name" value="SAM-dependent_MTases_sf"/>
</dbReference>
<accession>M2N900</accession>
<keyword evidence="2" id="KW-0489">Methyltransferase</keyword>
<dbReference type="CDD" id="cd02440">
    <property type="entry name" value="AdoMet_MTases"/>
    <property type="match status" value="1"/>
</dbReference>
<organism evidence="5 6">
    <name type="scientific">Baudoinia panamericana (strain UAMH 10762)</name>
    <name type="common">Angels' share fungus</name>
    <name type="synonym">Baudoinia compniacensis (strain UAMH 10762)</name>
    <dbReference type="NCBI Taxonomy" id="717646"/>
    <lineage>
        <taxon>Eukaryota</taxon>
        <taxon>Fungi</taxon>
        <taxon>Dikarya</taxon>
        <taxon>Ascomycota</taxon>
        <taxon>Pezizomycotina</taxon>
        <taxon>Dothideomycetes</taxon>
        <taxon>Dothideomycetidae</taxon>
        <taxon>Mycosphaerellales</taxon>
        <taxon>Teratosphaeriaceae</taxon>
        <taxon>Baudoinia</taxon>
    </lineage>
</organism>